<name>A0AAV8YY82_9CUCU</name>
<keyword evidence="5" id="KW-0479">Metal-binding</keyword>
<keyword evidence="12" id="KW-1185">Reference proteome</keyword>
<feature type="domain" description="DDE Tnp4" evidence="8">
    <location>
        <begin position="743"/>
        <end position="894"/>
    </location>
</feature>
<dbReference type="GO" id="GO:0005634">
    <property type="term" value="C:nucleus"/>
    <property type="evidence" value="ECO:0007669"/>
    <property type="project" value="UniProtKB-SubCell"/>
</dbReference>
<keyword evidence="6" id="KW-0378">Hydrolase</keyword>
<dbReference type="SUPFAM" id="SSF57716">
    <property type="entry name" value="Glucocorticoid receptor-like (DNA-binding domain)"/>
    <property type="match status" value="1"/>
</dbReference>
<evidence type="ECO:0000256" key="7">
    <source>
        <dbReference type="ARBA" id="ARBA00023242"/>
    </source>
</evidence>
<evidence type="ECO:0000259" key="9">
    <source>
        <dbReference type="Pfam" id="PF21787"/>
    </source>
</evidence>
<comment type="caution">
    <text evidence="11">The sequence shown here is derived from an EMBL/GenBank/DDBJ whole genome shotgun (WGS) entry which is preliminary data.</text>
</comment>
<evidence type="ECO:0000256" key="3">
    <source>
        <dbReference type="ARBA" id="ARBA00006958"/>
    </source>
</evidence>
<dbReference type="GO" id="GO:0046872">
    <property type="term" value="F:metal ion binding"/>
    <property type="evidence" value="ECO:0007669"/>
    <property type="project" value="UniProtKB-KW"/>
</dbReference>
<evidence type="ECO:0000313" key="12">
    <source>
        <dbReference type="Proteomes" id="UP001162156"/>
    </source>
</evidence>
<keyword evidence="7" id="KW-0539">Nucleus</keyword>
<dbReference type="EMBL" id="JANEYF010001808">
    <property type="protein sequence ID" value="KAJ8956758.1"/>
    <property type="molecule type" value="Genomic_DNA"/>
</dbReference>
<dbReference type="GO" id="GO:0016787">
    <property type="term" value="F:hydrolase activity"/>
    <property type="evidence" value="ECO:0007669"/>
    <property type="project" value="UniProtKB-KW"/>
</dbReference>
<dbReference type="Proteomes" id="UP001162156">
    <property type="component" value="Unassembled WGS sequence"/>
</dbReference>
<dbReference type="InterPro" id="IPR045249">
    <property type="entry name" value="HARBI1-like"/>
</dbReference>
<dbReference type="AlphaFoldDB" id="A0AAV8YY82"/>
<feature type="domain" description="Transposable element P transposase-like GTP-binding insertion" evidence="10">
    <location>
        <begin position="425"/>
        <end position="517"/>
    </location>
</feature>
<dbReference type="GO" id="GO:0004518">
    <property type="term" value="F:nuclease activity"/>
    <property type="evidence" value="ECO:0007669"/>
    <property type="project" value="UniProtKB-KW"/>
</dbReference>
<accession>A0AAV8YY82</accession>
<evidence type="ECO:0000259" key="10">
    <source>
        <dbReference type="Pfam" id="PF21788"/>
    </source>
</evidence>
<feature type="domain" description="Transposable element P transposase-like RNase H" evidence="9">
    <location>
        <begin position="236"/>
        <end position="366"/>
    </location>
</feature>
<organism evidence="11 12">
    <name type="scientific">Rhamnusium bicolor</name>
    <dbReference type="NCBI Taxonomy" id="1586634"/>
    <lineage>
        <taxon>Eukaryota</taxon>
        <taxon>Metazoa</taxon>
        <taxon>Ecdysozoa</taxon>
        <taxon>Arthropoda</taxon>
        <taxon>Hexapoda</taxon>
        <taxon>Insecta</taxon>
        <taxon>Pterygota</taxon>
        <taxon>Neoptera</taxon>
        <taxon>Endopterygota</taxon>
        <taxon>Coleoptera</taxon>
        <taxon>Polyphaga</taxon>
        <taxon>Cucujiformia</taxon>
        <taxon>Chrysomeloidea</taxon>
        <taxon>Cerambycidae</taxon>
        <taxon>Lepturinae</taxon>
        <taxon>Rhagiini</taxon>
        <taxon>Rhamnusium</taxon>
    </lineage>
</organism>
<dbReference type="InterPro" id="IPR048366">
    <property type="entry name" value="TNP-like_GBD"/>
</dbReference>
<gene>
    <name evidence="11" type="ORF">NQ314_006632</name>
</gene>
<evidence type="ECO:0000259" key="8">
    <source>
        <dbReference type="Pfam" id="PF13359"/>
    </source>
</evidence>
<dbReference type="Pfam" id="PF21788">
    <property type="entry name" value="TNP-like_GBD"/>
    <property type="match status" value="1"/>
</dbReference>
<dbReference type="PANTHER" id="PTHR22930">
    <property type="match status" value="1"/>
</dbReference>
<comment type="cofactor">
    <cofactor evidence="1">
        <name>a divalent metal cation</name>
        <dbReference type="ChEBI" id="CHEBI:60240"/>
    </cofactor>
</comment>
<comment type="similarity">
    <text evidence="3">Belongs to the HARBI1 family.</text>
</comment>
<proteinExistence type="inferred from homology"/>
<comment type="subcellular location">
    <subcellularLocation>
        <location evidence="2">Nucleus</location>
    </subcellularLocation>
</comment>
<evidence type="ECO:0000256" key="5">
    <source>
        <dbReference type="ARBA" id="ARBA00022723"/>
    </source>
</evidence>
<dbReference type="Pfam" id="PF13359">
    <property type="entry name" value="DDE_Tnp_4"/>
    <property type="match status" value="1"/>
</dbReference>
<evidence type="ECO:0000256" key="6">
    <source>
        <dbReference type="ARBA" id="ARBA00022801"/>
    </source>
</evidence>
<dbReference type="InterPro" id="IPR048365">
    <property type="entry name" value="TNP-like_RNaseH_N"/>
</dbReference>
<keyword evidence="4" id="KW-0540">Nuclease</keyword>
<dbReference type="Pfam" id="PF21787">
    <property type="entry name" value="TNP-like_RNaseH_N"/>
    <property type="match status" value="1"/>
</dbReference>
<reference evidence="11" key="1">
    <citation type="journal article" date="2023" name="Insect Mol. Biol.">
        <title>Genome sequencing provides insights into the evolution of gene families encoding plant cell wall-degrading enzymes in longhorned beetles.</title>
        <authorList>
            <person name="Shin N.R."/>
            <person name="Okamura Y."/>
            <person name="Kirsch R."/>
            <person name="Pauchet Y."/>
        </authorList>
    </citation>
    <scope>NUCLEOTIDE SEQUENCE</scope>
    <source>
        <strain evidence="11">RBIC_L_NR</strain>
    </source>
</reference>
<protein>
    <recommendedName>
        <fullName evidence="13">Transposase</fullName>
    </recommendedName>
</protein>
<evidence type="ECO:0000256" key="2">
    <source>
        <dbReference type="ARBA" id="ARBA00004123"/>
    </source>
</evidence>
<dbReference type="InterPro" id="IPR027806">
    <property type="entry name" value="HARBI1_dom"/>
</dbReference>
<evidence type="ECO:0000313" key="11">
    <source>
        <dbReference type="EMBL" id="KAJ8956758.1"/>
    </source>
</evidence>
<sequence>MPGCSAFGCSNSASKGYVMKVFPRDQNRRKIWASKPDCWEINRVDGRRKLKVDAVPTIFSYLKIKSKRKPPAVRIVNEPSSLQDTVEFEHELTDMEDSTPTNIICHSPSSNSSSSSILNKVQKHKKLSEIVKLKRQIERKNKTINTMKIKLVQMKKCLQECKKSSELLNNIFHKDQINAIKRNKTNWMKWSNETIKEAIQLKFACGSSGYDLLRKRKYPLPSLRTVCRRLQGLKFAPGILYEVIEFLKIKVSNFKTEQEKDCVLIIDEMAITAAKVYDTSTWTFYGNITLPEHTGLATHAFVFMIGGISSRWKQTVAYHFTGNSDNASVIQDILIHIISLVEEIGLRVCSVTSDMGPSNQALWKKLDVNAGPSTPIKNFCFNPAAPDRKLFFTPDVPHLFKNIKSALVNKIIIIPKDIQVQFSLPSNRVDISHINDLIEFQRSFQCKLAPKLNEADLNPSHYEKMRVSNASHVLSSEVSSALKFMAQELKRPEYLTTAWFVEVVCKWFELMTSRHPIMALSRINEDIYKKTLDFLKTFIDIFKRAKIGARELWKPVQKRVIITTQSILDIQQIFLEDKGYTFLLTSRFTQDCLENFFCVIRSKQVIPNAVQFKNNLKSICISQYLKSVNTGSYDVDDREFLSEFLDLMPKLSSPTNCESNDIIIPELPEPENLSSSEINSLYNIAGYIVKSVLKNSKTCRECVESIGSKNFNSAELKIASQNKIKSSSLSSKSMATHGLGNSGTYIPIKAPINPEVINRKCFYGITLQVICDYNRKFIDIFCGYPSSVSDNRIFRNSDIFKNIIRDRARFFSENQFIIGDKAYPLCMYCITPYIDRGNLQAHHLHFNKRHAQTRQVIERSFALLFGRFRRLKYLDMTKTEFIPQTVQAACVLHNVCLMHQGNFEQYEEEGLQFLNIQNYDHDDNEEALGVEGIAREFREHSFYPSP</sequence>
<dbReference type="PANTHER" id="PTHR22930:SF85">
    <property type="entry name" value="GH03217P-RELATED"/>
    <property type="match status" value="1"/>
</dbReference>
<evidence type="ECO:0000256" key="4">
    <source>
        <dbReference type="ARBA" id="ARBA00022722"/>
    </source>
</evidence>
<evidence type="ECO:0000256" key="1">
    <source>
        <dbReference type="ARBA" id="ARBA00001968"/>
    </source>
</evidence>
<evidence type="ECO:0008006" key="13">
    <source>
        <dbReference type="Google" id="ProtNLM"/>
    </source>
</evidence>